<dbReference type="InterPro" id="IPR023996">
    <property type="entry name" value="TonB-dep_OMP_SusC/RagA"/>
</dbReference>
<proteinExistence type="inferred from homology"/>
<dbReference type="InterPro" id="IPR037066">
    <property type="entry name" value="Plug_dom_sf"/>
</dbReference>
<keyword evidence="2 8" id="KW-0813">Transport</keyword>
<gene>
    <name evidence="10" type="ORF">GCM10011386_06140</name>
</gene>
<keyword evidence="5" id="KW-0732">Signal</keyword>
<dbReference type="Pfam" id="PF13715">
    <property type="entry name" value="CarbopepD_reg_2"/>
    <property type="match status" value="1"/>
</dbReference>
<evidence type="ECO:0000256" key="1">
    <source>
        <dbReference type="ARBA" id="ARBA00004571"/>
    </source>
</evidence>
<evidence type="ECO:0000256" key="8">
    <source>
        <dbReference type="PROSITE-ProRule" id="PRU01360"/>
    </source>
</evidence>
<dbReference type="InterPro" id="IPR036942">
    <property type="entry name" value="Beta-barrel_TonB_sf"/>
</dbReference>
<evidence type="ECO:0000256" key="5">
    <source>
        <dbReference type="ARBA" id="ARBA00022729"/>
    </source>
</evidence>
<keyword evidence="6 8" id="KW-0472">Membrane</keyword>
<comment type="subcellular location">
    <subcellularLocation>
        <location evidence="1 8">Cell outer membrane</location>
        <topology evidence="1 8">Multi-pass membrane protein</topology>
    </subcellularLocation>
</comment>
<dbReference type="InterPro" id="IPR039426">
    <property type="entry name" value="TonB-dep_rcpt-like"/>
</dbReference>
<dbReference type="InterPro" id="IPR008969">
    <property type="entry name" value="CarboxyPept-like_regulatory"/>
</dbReference>
<reference evidence="11" key="1">
    <citation type="journal article" date="2019" name="Int. J. Syst. Evol. Microbiol.">
        <title>The Global Catalogue of Microorganisms (GCM) 10K type strain sequencing project: providing services to taxonomists for standard genome sequencing and annotation.</title>
        <authorList>
            <consortium name="The Broad Institute Genomics Platform"/>
            <consortium name="The Broad Institute Genome Sequencing Center for Infectious Disease"/>
            <person name="Wu L."/>
            <person name="Ma J."/>
        </authorList>
    </citation>
    <scope>NUCLEOTIDE SEQUENCE [LARGE SCALE GENOMIC DNA]</scope>
    <source>
        <strain evidence="11">CGMCC 1.15342</strain>
    </source>
</reference>
<accession>A0ABQ1L4G9</accession>
<dbReference type="InterPro" id="IPR011662">
    <property type="entry name" value="Secretin/TonB_short_N"/>
</dbReference>
<dbReference type="NCBIfam" id="TIGR04057">
    <property type="entry name" value="SusC_RagA_signa"/>
    <property type="match status" value="1"/>
</dbReference>
<keyword evidence="3 8" id="KW-1134">Transmembrane beta strand</keyword>
<dbReference type="SUPFAM" id="SSF56935">
    <property type="entry name" value="Porins"/>
    <property type="match status" value="1"/>
</dbReference>
<dbReference type="Gene3D" id="2.40.170.20">
    <property type="entry name" value="TonB-dependent receptor, beta-barrel domain"/>
    <property type="match status" value="1"/>
</dbReference>
<keyword evidence="11" id="KW-1185">Reference proteome</keyword>
<dbReference type="SMART" id="SM00965">
    <property type="entry name" value="STN"/>
    <property type="match status" value="1"/>
</dbReference>
<organism evidence="10 11">
    <name type="scientific">Parapedobacter defluvii</name>
    <dbReference type="NCBI Taxonomy" id="2045106"/>
    <lineage>
        <taxon>Bacteria</taxon>
        <taxon>Pseudomonadati</taxon>
        <taxon>Bacteroidota</taxon>
        <taxon>Sphingobacteriia</taxon>
        <taxon>Sphingobacteriales</taxon>
        <taxon>Sphingobacteriaceae</taxon>
        <taxon>Parapedobacter</taxon>
    </lineage>
</organism>
<dbReference type="PANTHER" id="PTHR30069:SF29">
    <property type="entry name" value="HEMOGLOBIN AND HEMOGLOBIN-HAPTOGLOBIN-BINDING PROTEIN 1-RELATED"/>
    <property type="match status" value="1"/>
</dbReference>
<dbReference type="PANTHER" id="PTHR30069">
    <property type="entry name" value="TONB-DEPENDENT OUTER MEMBRANE RECEPTOR"/>
    <property type="match status" value="1"/>
</dbReference>
<evidence type="ECO:0000256" key="7">
    <source>
        <dbReference type="ARBA" id="ARBA00023237"/>
    </source>
</evidence>
<sequence>MDVETPMLQGAIPHTVFGCKKPIINTILMMKLTVLLLLVFTFQVSAFTYGQRINLQVKEASLGDILKVVQKQSGYNFLFNNQYLKTAKPVTVDIRDKSIDEALSLIFKDQPYNYRIEGEIITLVPKENVIAAPADAESQQQVVRGRVTDSLGAPLEGVSVFVEGTSRGTATDNKGQYELQAGEGETILFRLVGYTPQGISVGQLRTIDVILQSEASDLEEVVVVGYGTQKKATLTGAVSSVKGSDLVVTKNENVVNMLAGKMAGVRVVQSSGEPGAFASGMQIRGLGTPLYIIDGVPRNNISRLDANEIESISVLKDASAAIYGVRASNGVVLITTKNGSKGKTAFEYSTYYGTQTPINTPKGLDAVQFMELTNENNIMRGSVAPGTLVYSEETIEKYRSGQRTGTDWHRINTNYYAPQYQHNLQVSGGSEAVDYFVNFSYYNQDGIYKNGDINYERYNFRNNLNAKITESLRAELRINATTDTRNRPFEEAFNFWRAAWTYTPITPAYANYDRRYMQNTEQGLNPLAITDADIVGYKRDNQKLFQSTGNLIWDVPWAQGLVAKASYSYDFTFWENKWLQKPYYLYDYDLNNDVYLPKLYGDPAAGANSSINRNTRFGKNSLLQFALNYDNTFENHGISLLALYEEGVTDMDNFYASGYIPMTSIEELLGATKESLVGGMNGAPYTQGATDGLWQVANKAVVGRANYHYDDRYYAEFSFRYDGSSKFAPGHQWGFFPSVSAAWRISEESFIENSNSLSFIEMLKLRASYGVTGDDITATFQFVPGYEYPGGNTDWWPIFLGGQPRETINLKATPNLNLTWYESKIYNIGLDADLWKGLFGFELDIFRRDRDGLMATRTGTIPDWIGESFAQENLNSDATEGFDITLRHRNTKLGEFSYGISGNLSFTRHKYRFITRVPSDNQYANWRGNTNNRWSDIWWGYESEGQFQNYEDIWSHAKYISTNAGNSELKPGDYKYVDWNEDGVIDDKDVHPIMGGNYGQQSTPKISYGMVLDAQYKGFDFNIVMQGGALGTIMYDWILARPFISDQSGPAYFYDRWHMQDPLADPKDPRTVWIPGELPTTSQGSSAMAFNASASTSSIYRTDYIRCKSVELGYSFSQNTIKWLGIKGVRVFGSAYNLFTITGLKYLDPEHPSSSYGLVYPLIRTINVGANIKI</sequence>
<evidence type="ECO:0000256" key="4">
    <source>
        <dbReference type="ARBA" id="ARBA00022692"/>
    </source>
</evidence>
<dbReference type="NCBIfam" id="TIGR04056">
    <property type="entry name" value="OMP_RagA_SusC"/>
    <property type="match status" value="1"/>
</dbReference>
<dbReference type="InterPro" id="IPR012910">
    <property type="entry name" value="Plug_dom"/>
</dbReference>
<comment type="similarity">
    <text evidence="8">Belongs to the TonB-dependent receptor family.</text>
</comment>
<dbReference type="Gene3D" id="2.170.130.10">
    <property type="entry name" value="TonB-dependent receptor, plug domain"/>
    <property type="match status" value="1"/>
</dbReference>
<dbReference type="PROSITE" id="PS52016">
    <property type="entry name" value="TONB_DEPENDENT_REC_3"/>
    <property type="match status" value="1"/>
</dbReference>
<dbReference type="EMBL" id="BMIK01000001">
    <property type="protein sequence ID" value="GGC17082.1"/>
    <property type="molecule type" value="Genomic_DNA"/>
</dbReference>
<evidence type="ECO:0000313" key="10">
    <source>
        <dbReference type="EMBL" id="GGC17082.1"/>
    </source>
</evidence>
<protein>
    <submittedName>
        <fullName evidence="10">SusC/RagA family TonB-linked outer membrane protein</fullName>
    </submittedName>
</protein>
<feature type="domain" description="Secretin/TonB short N-terminal" evidence="9">
    <location>
        <begin position="75"/>
        <end position="126"/>
    </location>
</feature>
<evidence type="ECO:0000259" key="9">
    <source>
        <dbReference type="SMART" id="SM00965"/>
    </source>
</evidence>
<dbReference type="Gene3D" id="3.55.50.30">
    <property type="match status" value="1"/>
</dbReference>
<dbReference type="Pfam" id="PF07715">
    <property type="entry name" value="Plug"/>
    <property type="match status" value="1"/>
</dbReference>
<evidence type="ECO:0000256" key="6">
    <source>
        <dbReference type="ARBA" id="ARBA00023136"/>
    </source>
</evidence>
<comment type="caution">
    <text evidence="10">The sequence shown here is derived from an EMBL/GenBank/DDBJ whole genome shotgun (WGS) entry which is preliminary data.</text>
</comment>
<keyword evidence="4 8" id="KW-0812">Transmembrane</keyword>
<evidence type="ECO:0000256" key="3">
    <source>
        <dbReference type="ARBA" id="ARBA00022452"/>
    </source>
</evidence>
<keyword evidence="7 8" id="KW-0998">Cell outer membrane</keyword>
<dbReference type="InterPro" id="IPR023997">
    <property type="entry name" value="TonB-dep_OMP_SusC/RagA_CS"/>
</dbReference>
<evidence type="ECO:0000313" key="11">
    <source>
        <dbReference type="Proteomes" id="UP000597338"/>
    </source>
</evidence>
<dbReference type="Proteomes" id="UP000597338">
    <property type="component" value="Unassembled WGS sequence"/>
</dbReference>
<name>A0ABQ1L4G9_9SPHI</name>
<dbReference type="SUPFAM" id="SSF49464">
    <property type="entry name" value="Carboxypeptidase regulatory domain-like"/>
    <property type="match status" value="1"/>
</dbReference>
<evidence type="ECO:0000256" key="2">
    <source>
        <dbReference type="ARBA" id="ARBA00022448"/>
    </source>
</evidence>
<dbReference type="Pfam" id="PF07660">
    <property type="entry name" value="STN"/>
    <property type="match status" value="1"/>
</dbReference>
<dbReference type="Gene3D" id="2.60.40.1120">
    <property type="entry name" value="Carboxypeptidase-like, regulatory domain"/>
    <property type="match status" value="1"/>
</dbReference>